<evidence type="ECO:0000259" key="2">
    <source>
        <dbReference type="Pfam" id="PF14368"/>
    </source>
</evidence>
<dbReference type="InterPro" id="IPR036312">
    <property type="entry name" value="Bifun_inhib/LTP/seed_sf"/>
</dbReference>
<dbReference type="EMBL" id="GEVI01022021">
    <property type="protein sequence ID" value="JAU10299.1"/>
    <property type="molecule type" value="Transcribed_RNA"/>
</dbReference>
<dbReference type="CDD" id="cd00010">
    <property type="entry name" value="AAI_LTSS"/>
    <property type="match status" value="1"/>
</dbReference>
<gene>
    <name evidence="3" type="ORF">GA_TR17194_c0_g1_i1_g.55054</name>
</gene>
<evidence type="ECO:0000256" key="1">
    <source>
        <dbReference type="SAM" id="SignalP"/>
    </source>
</evidence>
<dbReference type="SUPFAM" id="SSF47699">
    <property type="entry name" value="Bifunctional inhibitor/lipid-transfer protein/seed storage 2S albumin"/>
    <property type="match status" value="1"/>
</dbReference>
<sequence length="136" mass="14289">MAYTNKIPAAVAIAVLFLAVTIAPRWTEAQSFSKLNPVCAVIVPEITQLCYLTGSVLPSEDCCKSLKSASTMQVTCLCDNFIAHPSNATLTRALFDAVHNACGVLDKFACKDANGGATNKIAASMGLFGLVASLFL</sequence>
<keyword evidence="1" id="KW-0732">Signal</keyword>
<organism evidence="3">
    <name type="scientific">Noccaea caerulescens</name>
    <name type="common">Alpine penny-cress</name>
    <name type="synonym">Thlaspi caerulescens</name>
    <dbReference type="NCBI Taxonomy" id="107243"/>
    <lineage>
        <taxon>Eukaryota</taxon>
        <taxon>Viridiplantae</taxon>
        <taxon>Streptophyta</taxon>
        <taxon>Embryophyta</taxon>
        <taxon>Tracheophyta</taxon>
        <taxon>Spermatophyta</taxon>
        <taxon>Magnoliopsida</taxon>
        <taxon>eudicotyledons</taxon>
        <taxon>Gunneridae</taxon>
        <taxon>Pentapetalae</taxon>
        <taxon>rosids</taxon>
        <taxon>malvids</taxon>
        <taxon>Brassicales</taxon>
        <taxon>Brassicaceae</taxon>
        <taxon>Coluteocarpeae</taxon>
        <taxon>Noccaea</taxon>
    </lineage>
</organism>
<protein>
    <recommendedName>
        <fullName evidence="2">Bifunctional inhibitor/plant lipid transfer protein/seed storage helical domain-containing protein</fullName>
    </recommendedName>
</protein>
<accession>A0A1J3CQV4</accession>
<feature type="domain" description="Bifunctional inhibitor/plant lipid transfer protein/seed storage helical" evidence="2">
    <location>
        <begin position="38"/>
        <end position="109"/>
    </location>
</feature>
<reference evidence="3" key="1">
    <citation type="submission" date="2016-07" db="EMBL/GenBank/DDBJ databases">
        <title>De novo transcriptome assembly of four accessions of the metal hyperaccumulator plant Noccaea caerulescens.</title>
        <authorList>
            <person name="Blande D."/>
            <person name="Halimaa P."/>
            <person name="Tervahauta A.I."/>
            <person name="Aarts M.G."/>
            <person name="Karenlampi S.O."/>
        </authorList>
    </citation>
    <scope>NUCLEOTIDE SEQUENCE</scope>
</reference>
<name>A0A1J3CQV4_NOCCA</name>
<dbReference type="Pfam" id="PF14368">
    <property type="entry name" value="LTP_2"/>
    <property type="match status" value="1"/>
</dbReference>
<feature type="signal peptide" evidence="1">
    <location>
        <begin position="1"/>
        <end position="29"/>
    </location>
</feature>
<dbReference type="AlphaFoldDB" id="A0A1J3CQV4"/>
<evidence type="ECO:0000313" key="3">
    <source>
        <dbReference type="EMBL" id="JAU10299.1"/>
    </source>
</evidence>
<dbReference type="InterPro" id="IPR016140">
    <property type="entry name" value="Bifunc_inhib/LTP/seed_store"/>
</dbReference>
<proteinExistence type="predicted"/>
<feature type="chain" id="PRO_5009619920" description="Bifunctional inhibitor/plant lipid transfer protein/seed storage helical domain-containing protein" evidence="1">
    <location>
        <begin position="30"/>
        <end position="136"/>
    </location>
</feature>